<dbReference type="AlphaFoldDB" id="A0A182FMN0"/>
<dbReference type="EnsemblMetazoa" id="AALB007790-RA">
    <property type="protein sequence ID" value="AALB007790-PA"/>
    <property type="gene ID" value="AALB007790"/>
</dbReference>
<keyword evidence="5" id="KW-0812">Transmembrane</keyword>
<feature type="compositionally biased region" description="Low complexity" evidence="4">
    <location>
        <begin position="470"/>
        <end position="483"/>
    </location>
</feature>
<name>A0A182FMN0_ANOAL</name>
<dbReference type="InterPro" id="IPR032675">
    <property type="entry name" value="LRR_dom_sf"/>
</dbReference>
<dbReference type="RefSeq" id="XP_035782608.1">
    <property type="nucleotide sequence ID" value="XM_035926715.1"/>
</dbReference>
<dbReference type="Pfam" id="PF13855">
    <property type="entry name" value="LRR_8"/>
    <property type="match status" value="2"/>
</dbReference>
<evidence type="ECO:0008006" key="8">
    <source>
        <dbReference type="Google" id="ProtNLM"/>
    </source>
</evidence>
<keyword evidence="2" id="KW-0732">Signal</keyword>
<dbReference type="GeneID" id="118461414"/>
<feature type="compositionally biased region" description="Acidic residues" evidence="4">
    <location>
        <begin position="499"/>
        <end position="509"/>
    </location>
</feature>
<dbReference type="KEGG" id="aali:118461414"/>
<feature type="region of interest" description="Disordered" evidence="4">
    <location>
        <begin position="470"/>
        <end position="512"/>
    </location>
</feature>
<evidence type="ECO:0000256" key="1">
    <source>
        <dbReference type="ARBA" id="ARBA00022614"/>
    </source>
</evidence>
<sequence>MTLFRLVLRLVMRYVPSPSVAVVIVLILLLSPRNRHHKVAAVQPSTELFDQPPDTGGDDARWMLQCEKDDGVKELEQEEPELELELEPEKPSEPSCRIPITVNYRSLDTEFSIELNCTQPPSSSEYSRKMFRKVQSYRMSGRAARGVEFGLTYLHYPENVRLLVLDGYCLGTIPTGSFDAFHRLDRLELVDGRFRLLTPGSFAGLATLKELRLTRSQFERMDAGALRELEQLEQLVVHGCGTLNFTISSLEALEMFKLFDSRVTNLTALIETLPLSLKRLLLVYVRATTTPSASIVIDPGTAGSGLVKATLVNCTLRYATIRNLPALITLNLSQNALDERSVVLSGLPALKLLTLSRNALREVPAGLFALGSGSSLSTVDLADNQIAYIHPDAFGEEPSVVRLNLTNNRLLSLDYDIGDWPRLAVIGADQNPWDCMWLRDSALFERFEYTQRDRLLSVSGLPCNLPLLTQSATSSSSSPSSPTINEHHPDNVTLGGQVNDDDDDDDNDDPIGILMHARPKVTVTVPVEPPLRILTIVVVVVVGFLVSNVCLLLYNRYRRAQHVPLYRTTGATVMRKKLPRGFLGYCDSCCQGHCDSFSGGGGGVTGCSSDGCDGGSGLDVAMTEKSTSFLYELPIECQPGCSYAAGNIYEEIVDVEPTPGTRPAGYDVLQFEAHQVRYTVADYAPNSVYV</sequence>
<dbReference type="VEuPathDB" id="VectorBase:AALB20_034386"/>
<dbReference type="GO" id="GO:0005886">
    <property type="term" value="C:plasma membrane"/>
    <property type="evidence" value="ECO:0007669"/>
    <property type="project" value="TreeGrafter"/>
</dbReference>
<dbReference type="STRING" id="7167.A0A182FMN0"/>
<dbReference type="InterPro" id="IPR003591">
    <property type="entry name" value="Leu-rich_rpt_typical-subtyp"/>
</dbReference>
<evidence type="ECO:0000256" key="2">
    <source>
        <dbReference type="ARBA" id="ARBA00022729"/>
    </source>
</evidence>
<evidence type="ECO:0000256" key="5">
    <source>
        <dbReference type="SAM" id="Phobius"/>
    </source>
</evidence>
<dbReference type="InterPro" id="IPR050541">
    <property type="entry name" value="LRR_TM_domain-containing"/>
</dbReference>
<dbReference type="PANTHER" id="PTHR24369:SF210">
    <property type="entry name" value="CHAOPTIN-RELATED"/>
    <property type="match status" value="1"/>
</dbReference>
<reference evidence="6" key="2">
    <citation type="submission" date="2022-08" db="UniProtKB">
        <authorList>
            <consortium name="EnsemblMetazoa"/>
        </authorList>
    </citation>
    <scope>IDENTIFICATION</scope>
    <source>
        <strain evidence="6">STECLA/ALBI9_A</strain>
    </source>
</reference>
<evidence type="ECO:0000313" key="6">
    <source>
        <dbReference type="EnsemblMetazoa" id="AALB007790-PA"/>
    </source>
</evidence>
<dbReference type="PANTHER" id="PTHR24369">
    <property type="entry name" value="ANTIGEN BSP, PUTATIVE-RELATED"/>
    <property type="match status" value="1"/>
</dbReference>
<dbReference type="OrthoDB" id="7739973at2759"/>
<dbReference type="VEuPathDB" id="VectorBase:AALB007790"/>
<evidence type="ECO:0000256" key="4">
    <source>
        <dbReference type="SAM" id="MobiDB-lite"/>
    </source>
</evidence>
<reference evidence="6 7" key="1">
    <citation type="journal article" date="2017" name="G3 (Bethesda)">
        <title>The Physical Genome Mapping of Anopheles albimanus Corrected Scaffold Misassemblies and Identified Interarm Rearrangements in Genus Anopheles.</title>
        <authorList>
            <person name="Artemov G.N."/>
            <person name="Peery A.N."/>
            <person name="Jiang X."/>
            <person name="Tu Z."/>
            <person name="Stegniy V.N."/>
            <person name="Sharakhova M.V."/>
            <person name="Sharakhov I.V."/>
        </authorList>
    </citation>
    <scope>NUCLEOTIDE SEQUENCE [LARGE SCALE GENOMIC DNA]</scope>
    <source>
        <strain evidence="6 7">ALBI9_A</strain>
    </source>
</reference>
<protein>
    <recommendedName>
        <fullName evidence="8">Leucine rich immune protein (Coil-less)</fullName>
    </recommendedName>
</protein>
<dbReference type="RefSeq" id="XP_035782599.1">
    <property type="nucleotide sequence ID" value="XM_035926706.1"/>
</dbReference>
<dbReference type="SUPFAM" id="SSF52058">
    <property type="entry name" value="L domain-like"/>
    <property type="match status" value="1"/>
</dbReference>
<feature type="transmembrane region" description="Helical" evidence="5">
    <location>
        <begin position="533"/>
        <end position="554"/>
    </location>
</feature>
<keyword evidence="5" id="KW-1133">Transmembrane helix</keyword>
<dbReference type="SMART" id="SM00369">
    <property type="entry name" value="LRR_TYP"/>
    <property type="match status" value="4"/>
</dbReference>
<evidence type="ECO:0000256" key="3">
    <source>
        <dbReference type="ARBA" id="ARBA00022737"/>
    </source>
</evidence>
<dbReference type="Gene3D" id="3.80.10.10">
    <property type="entry name" value="Ribonuclease Inhibitor"/>
    <property type="match status" value="2"/>
</dbReference>
<keyword evidence="3" id="KW-0677">Repeat</keyword>
<evidence type="ECO:0000313" key="7">
    <source>
        <dbReference type="Proteomes" id="UP000069272"/>
    </source>
</evidence>
<keyword evidence="1" id="KW-0433">Leucine-rich repeat</keyword>
<accession>A0A182FMN0</accession>
<dbReference type="Proteomes" id="UP000069272">
    <property type="component" value="Chromosome X"/>
</dbReference>
<keyword evidence="5" id="KW-0472">Membrane</keyword>
<organism evidence="6 7">
    <name type="scientific">Anopheles albimanus</name>
    <name type="common">New world malaria mosquito</name>
    <dbReference type="NCBI Taxonomy" id="7167"/>
    <lineage>
        <taxon>Eukaryota</taxon>
        <taxon>Metazoa</taxon>
        <taxon>Ecdysozoa</taxon>
        <taxon>Arthropoda</taxon>
        <taxon>Hexapoda</taxon>
        <taxon>Insecta</taxon>
        <taxon>Pterygota</taxon>
        <taxon>Neoptera</taxon>
        <taxon>Endopterygota</taxon>
        <taxon>Diptera</taxon>
        <taxon>Nematocera</taxon>
        <taxon>Culicoidea</taxon>
        <taxon>Culicidae</taxon>
        <taxon>Anophelinae</taxon>
        <taxon>Anopheles</taxon>
    </lineage>
</organism>
<dbReference type="InterPro" id="IPR001611">
    <property type="entry name" value="Leu-rich_rpt"/>
</dbReference>
<proteinExistence type="predicted"/>
<keyword evidence="7" id="KW-1185">Reference proteome</keyword>